<accession>A0A8S3ZRM0</accession>
<dbReference type="GO" id="GO:0008237">
    <property type="term" value="F:metallopeptidase activity"/>
    <property type="evidence" value="ECO:0007669"/>
    <property type="project" value="InterPro"/>
</dbReference>
<evidence type="ECO:0000256" key="5">
    <source>
        <dbReference type="PROSITE-ProRule" id="PRU01355"/>
    </source>
</evidence>
<dbReference type="EMBL" id="CAJHNH020004140">
    <property type="protein sequence ID" value="CAG5130618.1"/>
    <property type="molecule type" value="Genomic_DNA"/>
</dbReference>
<dbReference type="InterPro" id="IPR001548">
    <property type="entry name" value="Peptidase_M2"/>
</dbReference>
<keyword evidence="3" id="KW-1015">Disulfide bond</keyword>
<evidence type="ECO:0000256" key="4">
    <source>
        <dbReference type="ARBA" id="ARBA00023180"/>
    </source>
</evidence>
<dbReference type="SUPFAM" id="SSF55486">
    <property type="entry name" value="Metalloproteases ('zincins'), catalytic domain"/>
    <property type="match status" value="1"/>
</dbReference>
<sequence length="59" mass="6726">AMLKLGSSKPWPEAMKQITGQEKMNAEPLLEYFKPLLDFLRTENGNDYGWDPNCPVPSK</sequence>
<dbReference type="Pfam" id="PF01401">
    <property type="entry name" value="Peptidase_M2"/>
    <property type="match status" value="1"/>
</dbReference>
<feature type="non-terminal residue" evidence="6">
    <location>
        <position position="1"/>
    </location>
</feature>
<dbReference type="PANTHER" id="PTHR10514">
    <property type="entry name" value="ANGIOTENSIN-CONVERTING ENZYME"/>
    <property type="match status" value="1"/>
</dbReference>
<dbReference type="GO" id="GO:0008241">
    <property type="term" value="F:peptidyl-dipeptidase activity"/>
    <property type="evidence" value="ECO:0007669"/>
    <property type="project" value="InterPro"/>
</dbReference>
<dbReference type="OrthoDB" id="10067372at2759"/>
<evidence type="ECO:0000256" key="3">
    <source>
        <dbReference type="ARBA" id="ARBA00023157"/>
    </source>
</evidence>
<evidence type="ECO:0000313" key="7">
    <source>
        <dbReference type="Proteomes" id="UP000678393"/>
    </source>
</evidence>
<evidence type="ECO:0000256" key="1">
    <source>
        <dbReference type="ARBA" id="ARBA00008139"/>
    </source>
</evidence>
<dbReference type="GO" id="GO:0016020">
    <property type="term" value="C:membrane"/>
    <property type="evidence" value="ECO:0007669"/>
    <property type="project" value="InterPro"/>
</dbReference>
<dbReference type="PANTHER" id="PTHR10514:SF27">
    <property type="entry name" value="ANGIOTENSIN-CONVERTING ENZYME"/>
    <property type="match status" value="1"/>
</dbReference>
<dbReference type="AlphaFoldDB" id="A0A8S3ZRM0"/>
<dbReference type="GO" id="GO:0006508">
    <property type="term" value="P:proteolysis"/>
    <property type="evidence" value="ECO:0007669"/>
    <property type="project" value="InterPro"/>
</dbReference>
<evidence type="ECO:0000256" key="2">
    <source>
        <dbReference type="ARBA" id="ARBA00022729"/>
    </source>
</evidence>
<protein>
    <submittedName>
        <fullName evidence="6">Uncharacterized protein</fullName>
    </submittedName>
</protein>
<name>A0A8S3ZRM0_9EUPU</name>
<keyword evidence="2" id="KW-0732">Signal</keyword>
<organism evidence="6 7">
    <name type="scientific">Candidula unifasciata</name>
    <dbReference type="NCBI Taxonomy" id="100452"/>
    <lineage>
        <taxon>Eukaryota</taxon>
        <taxon>Metazoa</taxon>
        <taxon>Spiralia</taxon>
        <taxon>Lophotrochozoa</taxon>
        <taxon>Mollusca</taxon>
        <taxon>Gastropoda</taxon>
        <taxon>Heterobranchia</taxon>
        <taxon>Euthyneura</taxon>
        <taxon>Panpulmonata</taxon>
        <taxon>Eupulmonata</taxon>
        <taxon>Stylommatophora</taxon>
        <taxon>Helicina</taxon>
        <taxon>Helicoidea</taxon>
        <taxon>Geomitridae</taxon>
        <taxon>Candidula</taxon>
    </lineage>
</organism>
<comment type="similarity">
    <text evidence="1 5">Belongs to the peptidase M2 family.</text>
</comment>
<evidence type="ECO:0000313" key="6">
    <source>
        <dbReference type="EMBL" id="CAG5130618.1"/>
    </source>
</evidence>
<dbReference type="Proteomes" id="UP000678393">
    <property type="component" value="Unassembled WGS sequence"/>
</dbReference>
<proteinExistence type="inferred from homology"/>
<comment type="caution">
    <text evidence="6">The sequence shown here is derived from an EMBL/GenBank/DDBJ whole genome shotgun (WGS) entry which is preliminary data.</text>
</comment>
<keyword evidence="7" id="KW-1185">Reference proteome</keyword>
<gene>
    <name evidence="6" type="ORF">CUNI_LOCUS16176</name>
</gene>
<comment type="caution">
    <text evidence="5">Lacks conserved residue(s) required for the propagation of feature annotation.</text>
</comment>
<reference evidence="6" key="1">
    <citation type="submission" date="2021-04" db="EMBL/GenBank/DDBJ databases">
        <authorList>
            <consortium name="Molecular Ecology Group"/>
        </authorList>
    </citation>
    <scope>NUCLEOTIDE SEQUENCE</scope>
</reference>
<keyword evidence="4" id="KW-0325">Glycoprotein</keyword>
<dbReference type="PROSITE" id="PS52011">
    <property type="entry name" value="PEPTIDASE_M2"/>
    <property type="match status" value="1"/>
</dbReference>